<dbReference type="Proteomes" id="UP000448943">
    <property type="component" value="Unassembled WGS sequence"/>
</dbReference>
<reference evidence="2 3" key="1">
    <citation type="submission" date="2019-01" db="EMBL/GenBank/DDBJ databases">
        <title>Chengkuizengella sp. nov., isolated from deep-sea sediment of East Pacific Ocean.</title>
        <authorList>
            <person name="Yang J."/>
            <person name="Lai Q."/>
            <person name="Shao Z."/>
        </authorList>
    </citation>
    <scope>NUCLEOTIDE SEQUENCE [LARGE SCALE GENOMIC DNA]</scope>
    <source>
        <strain evidence="2 3">YPA3-1-1</strain>
    </source>
</reference>
<dbReference type="EMBL" id="SIJB01000065">
    <property type="protein sequence ID" value="NBI31184.1"/>
    <property type="molecule type" value="Genomic_DNA"/>
</dbReference>
<keyword evidence="1" id="KW-0812">Transmembrane</keyword>
<protein>
    <submittedName>
        <fullName evidence="2">Uncharacterized protein</fullName>
    </submittedName>
</protein>
<keyword evidence="3" id="KW-1185">Reference proteome</keyword>
<comment type="caution">
    <text evidence="2">The sequence shown here is derived from an EMBL/GenBank/DDBJ whole genome shotgun (WGS) entry which is preliminary data.</text>
</comment>
<sequence length="172" mass="20039">MNKIKKILIFGLVIIFIVLFIRHQMVDDLYMMKRNTGGNSPLISNSQTKINLDTNIRLYLISDLIGNLHYFLFDGRKLVSTSIICNLKNIESNTVYRDVYWAYFEDPGVNSIFTGVIINKNIDKILVKDLKEEDISYIEYRGYKLFYSSNEIESILIKGLSPTNEIVYKNYN</sequence>
<name>A0A6N9Q9C4_9BACL</name>
<gene>
    <name evidence="2" type="ORF">ERL59_19815</name>
</gene>
<accession>A0A6N9Q9C4</accession>
<evidence type="ECO:0000256" key="1">
    <source>
        <dbReference type="SAM" id="Phobius"/>
    </source>
</evidence>
<keyword evidence="1" id="KW-0472">Membrane</keyword>
<evidence type="ECO:0000313" key="2">
    <source>
        <dbReference type="EMBL" id="NBI31184.1"/>
    </source>
</evidence>
<organism evidence="2 3">
    <name type="scientific">Chengkuizengella marina</name>
    <dbReference type="NCBI Taxonomy" id="2507566"/>
    <lineage>
        <taxon>Bacteria</taxon>
        <taxon>Bacillati</taxon>
        <taxon>Bacillota</taxon>
        <taxon>Bacilli</taxon>
        <taxon>Bacillales</taxon>
        <taxon>Paenibacillaceae</taxon>
        <taxon>Chengkuizengella</taxon>
    </lineage>
</organism>
<dbReference type="RefSeq" id="WP_160648005.1">
    <property type="nucleotide sequence ID" value="NZ_SIJB01000065.1"/>
</dbReference>
<feature type="transmembrane region" description="Helical" evidence="1">
    <location>
        <begin position="7"/>
        <end position="25"/>
    </location>
</feature>
<dbReference type="AlphaFoldDB" id="A0A6N9Q9C4"/>
<keyword evidence="1" id="KW-1133">Transmembrane helix</keyword>
<dbReference type="OrthoDB" id="9941694at2"/>
<evidence type="ECO:0000313" key="3">
    <source>
        <dbReference type="Proteomes" id="UP000448943"/>
    </source>
</evidence>
<proteinExistence type="predicted"/>